<feature type="domain" description="RCK N-terminal" evidence="2">
    <location>
        <begin position="129"/>
        <end position="228"/>
    </location>
</feature>
<dbReference type="InterPro" id="IPR003148">
    <property type="entry name" value="RCK_N"/>
</dbReference>
<accession>A0A9D5S832</accession>
<dbReference type="Proteomes" id="UP000806522">
    <property type="component" value="Unassembled WGS sequence"/>
</dbReference>
<name>A0A9D5S832_XYLRU</name>
<dbReference type="GO" id="GO:0006813">
    <property type="term" value="P:potassium ion transport"/>
    <property type="evidence" value="ECO:0007669"/>
    <property type="project" value="InterPro"/>
</dbReference>
<dbReference type="Gene3D" id="3.40.50.720">
    <property type="entry name" value="NAD(P)-binding Rossmann-like Domain"/>
    <property type="match status" value="1"/>
</dbReference>
<dbReference type="Pfam" id="PF22614">
    <property type="entry name" value="Slo-like_RCK"/>
    <property type="match status" value="1"/>
</dbReference>
<keyword evidence="1" id="KW-0472">Membrane</keyword>
<evidence type="ECO:0000256" key="1">
    <source>
        <dbReference type="SAM" id="Phobius"/>
    </source>
</evidence>
<dbReference type="PANTHER" id="PTHR31563:SF10">
    <property type="entry name" value="ION CHANNEL POLLUX-RELATED"/>
    <property type="match status" value="1"/>
</dbReference>
<gene>
    <name evidence="3" type="ORF">E7101_11060</name>
</gene>
<evidence type="ECO:0000313" key="3">
    <source>
        <dbReference type="EMBL" id="MBE6271473.1"/>
    </source>
</evidence>
<keyword evidence="1" id="KW-0812">Transmembrane</keyword>
<feature type="transmembrane region" description="Helical" evidence="1">
    <location>
        <begin position="84"/>
        <end position="109"/>
    </location>
</feature>
<protein>
    <recommendedName>
        <fullName evidence="2">RCK N-terminal domain-containing protein</fullName>
    </recommendedName>
</protein>
<reference evidence="3" key="1">
    <citation type="submission" date="2019-04" db="EMBL/GenBank/DDBJ databases">
        <title>Evolution of Biomass-Degrading Anaerobic Consortia Revealed by Metagenomics.</title>
        <authorList>
            <person name="Peng X."/>
        </authorList>
    </citation>
    <scope>NUCLEOTIDE SEQUENCE</scope>
    <source>
        <strain evidence="3">SIG140</strain>
    </source>
</reference>
<evidence type="ECO:0000259" key="2">
    <source>
        <dbReference type="Pfam" id="PF22614"/>
    </source>
</evidence>
<dbReference type="AlphaFoldDB" id="A0A9D5S832"/>
<evidence type="ECO:0000313" key="4">
    <source>
        <dbReference type="Proteomes" id="UP000806522"/>
    </source>
</evidence>
<feature type="transmembrane region" description="Helical" evidence="1">
    <location>
        <begin position="27"/>
        <end position="49"/>
    </location>
</feature>
<dbReference type="InterPro" id="IPR044849">
    <property type="entry name" value="CASTOR/POLLUX/SYM8-like"/>
</dbReference>
<organism evidence="3 4">
    <name type="scientific">Xylanibacter ruminicola</name>
    <name type="common">Prevotella ruminicola</name>
    <dbReference type="NCBI Taxonomy" id="839"/>
    <lineage>
        <taxon>Bacteria</taxon>
        <taxon>Pseudomonadati</taxon>
        <taxon>Bacteroidota</taxon>
        <taxon>Bacteroidia</taxon>
        <taxon>Bacteroidales</taxon>
        <taxon>Prevotellaceae</taxon>
        <taxon>Xylanibacter</taxon>
    </lineage>
</organism>
<comment type="caution">
    <text evidence="3">The sequence shown here is derived from an EMBL/GenBank/DDBJ whole genome shotgun (WGS) entry which is preliminary data.</text>
</comment>
<dbReference type="PANTHER" id="PTHR31563">
    <property type="entry name" value="ION CHANNEL POLLUX-RELATED"/>
    <property type="match status" value="1"/>
</dbReference>
<keyword evidence="1" id="KW-1133">Transmembrane helix</keyword>
<proteinExistence type="predicted"/>
<sequence>MMKLFLNWIRRTLDHDLSLGYARQLRWLCLLFVIVFVLIIATLFVIVVVDKNFNMGDVNLPGTAFLLLTDPGNLSGVLPSNHSWIIGIIYALIAIVGAIVFGGLLISLLSNSVQRRVEKIEGGNVYYQLRDHIVVIGYDTILPSLVKQIVNKEEWRNKDVLILTKKSPAEVRDALNTVVDVKSKHLIIYSGQRSSELDLRNLQTENAHEIFIIGNRQSDDHDALNIDCLSKLVSIIQEHKPKQHPTINILLENPATQTMLQSTNLAANWQETVNVIPFSFYENWARMVLNGQHYPRLLVDSNTDQQLNIIIFGMSKMGVTMAVEAAHALHFPRKKDGSVRKTIITFISLNAYEEMTLFRTRYRQIFEIQSSRFIDFFGGNDKDQSLPVITEMPPTYFTGKDADFLDIEFEFVRGNALSGGVQRLLCDRIEKEHRKMALFACTGKDTTDMNIALYLPEQILRQSDIFIRQHHSGKLLDWLRLKSKEEQGLYANIYPFGMEDTVFDLNHDNQRMGVLINYFYWYHKDYPSIFEENHILTVDERQIAMETWNEGTSVADQWSSSYCCMSIAQKLSQWGIDIDKASIANIKAVINDNIEVLGYIEHNRWNIEKLLLGFRKPHAEEQTEIDECRKIIADNDENKDNKKACKYRIYKGKHIHDYLRSFDDLANVIWIDMNKEKDDIRKTDYDILRQIPWILKNSK</sequence>
<dbReference type="EMBL" id="SUYC01000012">
    <property type="protein sequence ID" value="MBE6271473.1"/>
    <property type="molecule type" value="Genomic_DNA"/>
</dbReference>